<dbReference type="GO" id="GO:0016209">
    <property type="term" value="F:antioxidant activity"/>
    <property type="evidence" value="ECO:0007669"/>
    <property type="project" value="InterPro"/>
</dbReference>
<dbReference type="AlphaFoldDB" id="A0A2S0RBJ2"/>
<dbReference type="RefSeq" id="WP_108369612.1">
    <property type="nucleotide sequence ID" value="NZ_CP028811.1"/>
</dbReference>
<dbReference type="OrthoDB" id="743079at2"/>
<evidence type="ECO:0000313" key="8">
    <source>
        <dbReference type="Proteomes" id="UP000244193"/>
    </source>
</evidence>
<feature type="signal peptide" evidence="5">
    <location>
        <begin position="1"/>
        <end position="17"/>
    </location>
</feature>
<evidence type="ECO:0000256" key="4">
    <source>
        <dbReference type="ARBA" id="ARBA00023284"/>
    </source>
</evidence>
<evidence type="ECO:0000256" key="1">
    <source>
        <dbReference type="ARBA" id="ARBA00004196"/>
    </source>
</evidence>
<dbReference type="Pfam" id="PF00578">
    <property type="entry name" value="AhpC-TSA"/>
    <property type="match status" value="1"/>
</dbReference>
<proteinExistence type="predicted"/>
<sequence length="331" mass="36849">MKKLSMLLFLFVCGVYAQDVKFTAKIANRNSDKITISGDKKFSKEIAIDKDGVFRATFAAPAGLYEMGDGKEITSLYLKPGYDLNLTMDAKQFDESIVYTGKGAQENNFLAKKTLMEEEMQTNMASIKSQEDFNKAIASHHAKIAENLKAKGLDPDFKATIEKAIKEEQDAIAAQAAEAAAQKAMKDKLTGSVSPSFEYENFAGGKTKLEDLRGKYVYIDVWATWCGPCRREIPFLQKVEEKYHGKNIAFVSLSVDEKKDYEKWKKMITEKSLGGIQLIADKNWASDFVMAYSINSIPRFILIDPQGKVVDADAARPSDPALEAQLDGLLK</sequence>
<keyword evidence="2" id="KW-0201">Cytochrome c-type biogenesis</keyword>
<dbReference type="EMBL" id="CP028811">
    <property type="protein sequence ID" value="AWA29026.1"/>
    <property type="molecule type" value="Genomic_DNA"/>
</dbReference>
<feature type="chain" id="PRO_5015539923" evidence="5">
    <location>
        <begin position="18"/>
        <end position="331"/>
    </location>
</feature>
<dbReference type="Proteomes" id="UP000244193">
    <property type="component" value="Chromosome"/>
</dbReference>
<dbReference type="CDD" id="cd02966">
    <property type="entry name" value="TlpA_like_family"/>
    <property type="match status" value="1"/>
</dbReference>
<dbReference type="InterPro" id="IPR013766">
    <property type="entry name" value="Thioredoxin_domain"/>
</dbReference>
<protein>
    <submittedName>
        <fullName evidence="7">TlpA family protein disulfide reductase</fullName>
    </submittedName>
</protein>
<dbReference type="PROSITE" id="PS51352">
    <property type="entry name" value="THIOREDOXIN_2"/>
    <property type="match status" value="1"/>
</dbReference>
<evidence type="ECO:0000259" key="6">
    <source>
        <dbReference type="PROSITE" id="PS51352"/>
    </source>
</evidence>
<name>A0A2S0RBJ2_9FLAO</name>
<dbReference type="PANTHER" id="PTHR42852:SF6">
    <property type="entry name" value="THIOL:DISULFIDE INTERCHANGE PROTEIN DSBE"/>
    <property type="match status" value="1"/>
</dbReference>
<dbReference type="InterPro" id="IPR036249">
    <property type="entry name" value="Thioredoxin-like_sf"/>
</dbReference>
<dbReference type="SUPFAM" id="SSF52833">
    <property type="entry name" value="Thioredoxin-like"/>
    <property type="match status" value="1"/>
</dbReference>
<organism evidence="7 8">
    <name type="scientific">Flavobacterium magnum</name>
    <dbReference type="NCBI Taxonomy" id="2162713"/>
    <lineage>
        <taxon>Bacteria</taxon>
        <taxon>Pseudomonadati</taxon>
        <taxon>Bacteroidota</taxon>
        <taxon>Flavobacteriia</taxon>
        <taxon>Flavobacteriales</taxon>
        <taxon>Flavobacteriaceae</taxon>
        <taxon>Flavobacterium</taxon>
    </lineage>
</organism>
<keyword evidence="8" id="KW-1185">Reference proteome</keyword>
<evidence type="ECO:0000256" key="2">
    <source>
        <dbReference type="ARBA" id="ARBA00022748"/>
    </source>
</evidence>
<accession>A0A2S0RBJ2</accession>
<dbReference type="GO" id="GO:0030313">
    <property type="term" value="C:cell envelope"/>
    <property type="evidence" value="ECO:0007669"/>
    <property type="project" value="UniProtKB-SubCell"/>
</dbReference>
<dbReference type="KEGG" id="fmg:HYN48_02380"/>
<reference evidence="7 8" key="1">
    <citation type="submission" date="2018-04" db="EMBL/GenBank/DDBJ databases">
        <title>Genome sequencing of Flavobacterium sp. HYN0048.</title>
        <authorList>
            <person name="Yi H."/>
            <person name="Baek C."/>
        </authorList>
    </citation>
    <scope>NUCLEOTIDE SEQUENCE [LARGE SCALE GENOMIC DNA]</scope>
    <source>
        <strain evidence="7 8">HYN0048</strain>
    </source>
</reference>
<dbReference type="InterPro" id="IPR050553">
    <property type="entry name" value="Thioredoxin_ResA/DsbE_sf"/>
</dbReference>
<evidence type="ECO:0000313" key="7">
    <source>
        <dbReference type="EMBL" id="AWA29026.1"/>
    </source>
</evidence>
<keyword evidence="5" id="KW-0732">Signal</keyword>
<keyword evidence="4" id="KW-0676">Redox-active center</keyword>
<dbReference type="PANTHER" id="PTHR42852">
    <property type="entry name" value="THIOL:DISULFIDE INTERCHANGE PROTEIN DSBE"/>
    <property type="match status" value="1"/>
</dbReference>
<dbReference type="InterPro" id="IPR000866">
    <property type="entry name" value="AhpC/TSA"/>
</dbReference>
<gene>
    <name evidence="7" type="ORF">HYN48_02380</name>
</gene>
<comment type="subcellular location">
    <subcellularLocation>
        <location evidence="1">Cell envelope</location>
    </subcellularLocation>
</comment>
<evidence type="ECO:0000256" key="5">
    <source>
        <dbReference type="SAM" id="SignalP"/>
    </source>
</evidence>
<dbReference type="GO" id="GO:0017004">
    <property type="term" value="P:cytochrome complex assembly"/>
    <property type="evidence" value="ECO:0007669"/>
    <property type="project" value="UniProtKB-KW"/>
</dbReference>
<keyword evidence="3" id="KW-1015">Disulfide bond</keyword>
<evidence type="ECO:0000256" key="3">
    <source>
        <dbReference type="ARBA" id="ARBA00023157"/>
    </source>
</evidence>
<dbReference type="GO" id="GO:0016491">
    <property type="term" value="F:oxidoreductase activity"/>
    <property type="evidence" value="ECO:0007669"/>
    <property type="project" value="InterPro"/>
</dbReference>
<feature type="domain" description="Thioredoxin" evidence="6">
    <location>
        <begin position="188"/>
        <end position="331"/>
    </location>
</feature>
<dbReference type="Gene3D" id="3.40.30.10">
    <property type="entry name" value="Glutaredoxin"/>
    <property type="match status" value="1"/>
</dbReference>